<accession>A0A225DAL2</accession>
<gene>
    <name evidence="1" type="ORF">FRUB_09267</name>
</gene>
<reference evidence="2" key="1">
    <citation type="submission" date="2017-06" db="EMBL/GenBank/DDBJ databases">
        <title>Genome analysis of Fimbriiglobus ruber SP5, the first member of the order Planctomycetales with confirmed chitinolytic capability.</title>
        <authorList>
            <person name="Ravin N.V."/>
            <person name="Rakitin A.L."/>
            <person name="Ivanova A.A."/>
            <person name="Beletsky A.V."/>
            <person name="Kulichevskaya I.S."/>
            <person name="Mardanov A.V."/>
            <person name="Dedysh S.N."/>
        </authorList>
    </citation>
    <scope>NUCLEOTIDE SEQUENCE [LARGE SCALE GENOMIC DNA]</scope>
    <source>
        <strain evidence="2">SP5</strain>
    </source>
</reference>
<protein>
    <submittedName>
        <fullName evidence="1">Uncharacterized protein</fullName>
    </submittedName>
</protein>
<evidence type="ECO:0000313" key="1">
    <source>
        <dbReference type="EMBL" id="OWK36704.1"/>
    </source>
</evidence>
<proteinExistence type="predicted"/>
<name>A0A225DAL2_9BACT</name>
<sequence length="174" mass="19225">MSQIDTAPDVPGSEIPLFEGFVSNGLVYAGFEGTVFRLALERRGGLFAGRFISDGPMWLRILPSGTAPVAVASRKPAPQDIARAALPEGAHERAPLPLTRRTVFMDECGEIERAEWCVLTPAQFTRVMTYPATPIVPSRERRIPLGRCDEYYDQDGRLCRTAWATRSTSQQRAA</sequence>
<dbReference type="Proteomes" id="UP000214646">
    <property type="component" value="Unassembled WGS sequence"/>
</dbReference>
<organism evidence="1 2">
    <name type="scientific">Fimbriiglobus ruber</name>
    <dbReference type="NCBI Taxonomy" id="1908690"/>
    <lineage>
        <taxon>Bacteria</taxon>
        <taxon>Pseudomonadati</taxon>
        <taxon>Planctomycetota</taxon>
        <taxon>Planctomycetia</taxon>
        <taxon>Gemmatales</taxon>
        <taxon>Gemmataceae</taxon>
        <taxon>Fimbriiglobus</taxon>
    </lineage>
</organism>
<keyword evidence="2" id="KW-1185">Reference proteome</keyword>
<dbReference type="RefSeq" id="WP_088259675.1">
    <property type="nucleotide sequence ID" value="NZ_NIDE01000017.1"/>
</dbReference>
<dbReference type="EMBL" id="NIDE01000017">
    <property type="protein sequence ID" value="OWK36704.1"/>
    <property type="molecule type" value="Genomic_DNA"/>
</dbReference>
<evidence type="ECO:0000313" key="2">
    <source>
        <dbReference type="Proteomes" id="UP000214646"/>
    </source>
</evidence>
<comment type="caution">
    <text evidence="1">The sequence shown here is derived from an EMBL/GenBank/DDBJ whole genome shotgun (WGS) entry which is preliminary data.</text>
</comment>
<dbReference type="AlphaFoldDB" id="A0A225DAL2"/>